<proteinExistence type="predicted"/>
<evidence type="ECO:0000313" key="1">
    <source>
        <dbReference type="EMBL" id="GCC33288.1"/>
    </source>
</evidence>
<keyword evidence="2" id="KW-1185">Reference proteome</keyword>
<dbReference type="Proteomes" id="UP000287033">
    <property type="component" value="Unassembled WGS sequence"/>
</dbReference>
<accession>A0A401SSB8</accession>
<organism evidence="1 2">
    <name type="scientific">Chiloscyllium punctatum</name>
    <name type="common">Brownbanded bambooshark</name>
    <name type="synonym">Hemiscyllium punctatum</name>
    <dbReference type="NCBI Taxonomy" id="137246"/>
    <lineage>
        <taxon>Eukaryota</taxon>
        <taxon>Metazoa</taxon>
        <taxon>Chordata</taxon>
        <taxon>Craniata</taxon>
        <taxon>Vertebrata</taxon>
        <taxon>Chondrichthyes</taxon>
        <taxon>Elasmobranchii</taxon>
        <taxon>Galeomorphii</taxon>
        <taxon>Galeoidea</taxon>
        <taxon>Orectolobiformes</taxon>
        <taxon>Hemiscylliidae</taxon>
        <taxon>Chiloscyllium</taxon>
    </lineage>
</organism>
<protein>
    <submittedName>
        <fullName evidence="1">Uncharacterized protein</fullName>
    </submittedName>
</protein>
<dbReference type="AlphaFoldDB" id="A0A401SSB8"/>
<name>A0A401SSB8_CHIPU</name>
<sequence>MPSRTLPFLIKVFRTCLSGRPSKDNHNLCGEISACTNEVCKCECFMPIYDYKADATWTHFEIIESDERWLEEEMEIEECFTIIF</sequence>
<evidence type="ECO:0000313" key="2">
    <source>
        <dbReference type="Proteomes" id="UP000287033"/>
    </source>
</evidence>
<comment type="caution">
    <text evidence="1">The sequence shown here is derived from an EMBL/GenBank/DDBJ whole genome shotgun (WGS) entry which is preliminary data.</text>
</comment>
<dbReference type="EMBL" id="BEZZ01000503">
    <property type="protein sequence ID" value="GCC33288.1"/>
    <property type="molecule type" value="Genomic_DNA"/>
</dbReference>
<gene>
    <name evidence="1" type="ORF">chiPu_0011757</name>
</gene>
<reference evidence="1 2" key="1">
    <citation type="journal article" date="2018" name="Nat. Ecol. Evol.">
        <title>Shark genomes provide insights into elasmobranch evolution and the origin of vertebrates.</title>
        <authorList>
            <person name="Hara Y"/>
            <person name="Yamaguchi K"/>
            <person name="Onimaru K"/>
            <person name="Kadota M"/>
            <person name="Koyanagi M"/>
            <person name="Keeley SD"/>
            <person name="Tatsumi K"/>
            <person name="Tanaka K"/>
            <person name="Motone F"/>
            <person name="Kageyama Y"/>
            <person name="Nozu R"/>
            <person name="Adachi N"/>
            <person name="Nishimura O"/>
            <person name="Nakagawa R"/>
            <person name="Tanegashima C"/>
            <person name="Kiyatake I"/>
            <person name="Matsumoto R"/>
            <person name="Murakumo K"/>
            <person name="Nishida K"/>
            <person name="Terakita A"/>
            <person name="Kuratani S"/>
            <person name="Sato K"/>
            <person name="Hyodo S Kuraku.S."/>
        </authorList>
    </citation>
    <scope>NUCLEOTIDE SEQUENCE [LARGE SCALE GENOMIC DNA]</scope>
</reference>